<dbReference type="AlphaFoldDB" id="A0AAI8Z5V7"/>
<gene>
    <name evidence="2" type="ORF">LECACI_7A008428</name>
</gene>
<sequence length="168" mass="18702">MSSKAGAEATTAADGRFVGRVISVVERWEHEVLYGERDTISAYIKRKIIGECIAKAVELKGSPDEHMVQITFERIEAAEAQRCRSTSEMALLSARKKYAVVEWKAELDTKRQKEQAFGEAEGQRDRAEDAGDRGQGQLPVHHMYQDQNGQGIGVLIDIGLSSVDMDKY</sequence>
<feature type="region of interest" description="Disordered" evidence="1">
    <location>
        <begin position="113"/>
        <end position="136"/>
    </location>
</feature>
<evidence type="ECO:0000313" key="3">
    <source>
        <dbReference type="Proteomes" id="UP001296104"/>
    </source>
</evidence>
<dbReference type="Proteomes" id="UP001296104">
    <property type="component" value="Unassembled WGS sequence"/>
</dbReference>
<keyword evidence="3" id="KW-1185">Reference proteome</keyword>
<name>A0AAI8Z5V7_9PEZI</name>
<comment type="caution">
    <text evidence="2">The sequence shown here is derived from an EMBL/GenBank/DDBJ whole genome shotgun (WGS) entry which is preliminary data.</text>
</comment>
<evidence type="ECO:0000256" key="1">
    <source>
        <dbReference type="SAM" id="MobiDB-lite"/>
    </source>
</evidence>
<reference evidence="2" key="1">
    <citation type="submission" date="2023-11" db="EMBL/GenBank/DDBJ databases">
        <authorList>
            <person name="Alioto T."/>
            <person name="Alioto T."/>
            <person name="Gomez Garrido J."/>
        </authorList>
    </citation>
    <scope>NUCLEOTIDE SEQUENCE</scope>
</reference>
<organism evidence="2 3">
    <name type="scientific">Lecanosticta acicola</name>
    <dbReference type="NCBI Taxonomy" id="111012"/>
    <lineage>
        <taxon>Eukaryota</taxon>
        <taxon>Fungi</taxon>
        <taxon>Dikarya</taxon>
        <taxon>Ascomycota</taxon>
        <taxon>Pezizomycotina</taxon>
        <taxon>Dothideomycetes</taxon>
        <taxon>Dothideomycetidae</taxon>
        <taxon>Mycosphaerellales</taxon>
        <taxon>Mycosphaerellaceae</taxon>
        <taxon>Lecanosticta</taxon>
    </lineage>
</organism>
<evidence type="ECO:0000313" key="2">
    <source>
        <dbReference type="EMBL" id="CAK4033270.1"/>
    </source>
</evidence>
<accession>A0AAI8Z5V7</accession>
<feature type="compositionally biased region" description="Basic and acidic residues" evidence="1">
    <location>
        <begin position="113"/>
        <end position="132"/>
    </location>
</feature>
<protein>
    <submittedName>
        <fullName evidence="2">Uncharacterized protein</fullName>
    </submittedName>
</protein>
<dbReference type="EMBL" id="CAVMBE010000082">
    <property type="protein sequence ID" value="CAK4033270.1"/>
    <property type="molecule type" value="Genomic_DNA"/>
</dbReference>
<proteinExistence type="predicted"/>